<keyword evidence="3" id="KW-1185">Reference proteome</keyword>
<organism evidence="2 3">
    <name type="scientific">Flaviaesturariibacter flavus</name>
    <dbReference type="NCBI Taxonomy" id="2502780"/>
    <lineage>
        <taxon>Bacteria</taxon>
        <taxon>Pseudomonadati</taxon>
        <taxon>Bacteroidota</taxon>
        <taxon>Chitinophagia</taxon>
        <taxon>Chitinophagales</taxon>
        <taxon>Chitinophagaceae</taxon>
        <taxon>Flaviaestuariibacter</taxon>
    </lineage>
</organism>
<evidence type="ECO:0000313" key="3">
    <source>
        <dbReference type="Proteomes" id="UP000295334"/>
    </source>
</evidence>
<evidence type="ECO:0000313" key="2">
    <source>
        <dbReference type="EMBL" id="TCJ19552.1"/>
    </source>
</evidence>
<dbReference type="OrthoDB" id="680586at2"/>
<sequence length="273" mass="31296">MKFLFTVLSLPFALAASAQYYYKDIVGTRESNEQLQRYRAAGVRSVTLASYDADGSRSTALDVQQRFSGDALTTTTVLDSNSSVLQSFLDGQGRVTRTIDSSDASVSTTIYQYDAQGQLGRVENTTRDLAGRFVQTEVHAWEWNGGKPARMWRIKNGRDSVAVTFIADERGNIGEERTQRRGQEPDVVYYYYDARGRLSDIVRFNQKAKRLLPEYMFEYNDAGQVVQRITVPANNSNYTIWRYQYDEHGLKIKEALFDRYKQQSGKVEYQYTF</sequence>
<evidence type="ECO:0008006" key="4">
    <source>
        <dbReference type="Google" id="ProtNLM"/>
    </source>
</evidence>
<dbReference type="Proteomes" id="UP000295334">
    <property type="component" value="Unassembled WGS sequence"/>
</dbReference>
<dbReference type="AlphaFoldDB" id="A0A4V2NX22"/>
<dbReference type="RefSeq" id="WP_131445377.1">
    <property type="nucleotide sequence ID" value="NZ_SJZI01000001.1"/>
</dbReference>
<feature type="chain" id="PRO_5020636079" description="DUF4595 domain-containing protein" evidence="1">
    <location>
        <begin position="19"/>
        <end position="273"/>
    </location>
</feature>
<proteinExistence type="predicted"/>
<name>A0A4V2NX22_9BACT</name>
<reference evidence="2 3" key="1">
    <citation type="submission" date="2019-03" db="EMBL/GenBank/DDBJ databases">
        <authorList>
            <person name="Kim M.K.M."/>
        </authorList>
    </citation>
    <scope>NUCLEOTIDE SEQUENCE [LARGE SCALE GENOMIC DNA]</scope>
    <source>
        <strain evidence="2 3">17J68-12</strain>
    </source>
</reference>
<feature type="signal peptide" evidence="1">
    <location>
        <begin position="1"/>
        <end position="18"/>
    </location>
</feature>
<accession>A0A4V2NX22</accession>
<keyword evidence="1" id="KW-0732">Signal</keyword>
<comment type="caution">
    <text evidence="2">The sequence shown here is derived from an EMBL/GenBank/DDBJ whole genome shotgun (WGS) entry which is preliminary data.</text>
</comment>
<dbReference type="EMBL" id="SJZI01000001">
    <property type="protein sequence ID" value="TCJ19552.1"/>
    <property type="molecule type" value="Genomic_DNA"/>
</dbReference>
<evidence type="ECO:0000256" key="1">
    <source>
        <dbReference type="SAM" id="SignalP"/>
    </source>
</evidence>
<dbReference type="Gene3D" id="2.180.10.10">
    <property type="entry name" value="RHS repeat-associated core"/>
    <property type="match status" value="1"/>
</dbReference>
<gene>
    <name evidence="2" type="ORF">EPD60_00040</name>
</gene>
<protein>
    <recommendedName>
        <fullName evidence="4">DUF4595 domain-containing protein</fullName>
    </recommendedName>
</protein>